<reference evidence="2" key="1">
    <citation type="submission" date="2018-04" db="EMBL/GenBank/DDBJ databases">
        <title>Transcriptome assembly of Sipha flava.</title>
        <authorList>
            <person name="Scully E.D."/>
            <person name="Geib S.M."/>
            <person name="Palmer N.A."/>
            <person name="Koch K."/>
            <person name="Bradshaw J."/>
            <person name="Heng-Moss T."/>
            <person name="Sarath G."/>
        </authorList>
    </citation>
    <scope>NUCLEOTIDE SEQUENCE</scope>
</reference>
<evidence type="ECO:0000313" key="3">
    <source>
        <dbReference type="Proteomes" id="UP000694846"/>
    </source>
</evidence>
<feature type="region of interest" description="Disordered" evidence="1">
    <location>
        <begin position="1"/>
        <end position="28"/>
    </location>
</feature>
<proteinExistence type="predicted"/>
<dbReference type="RefSeq" id="XP_025416440.1">
    <property type="nucleotide sequence ID" value="XM_025560655.1"/>
</dbReference>
<protein>
    <submittedName>
        <fullName evidence="4">Uncharacterized protein LOC112687748 isoform X2</fullName>
    </submittedName>
</protein>
<dbReference type="OrthoDB" id="6624089at2759"/>
<dbReference type="GeneID" id="112687748"/>
<name>A0A2S2QBP0_9HEMI</name>
<evidence type="ECO:0000313" key="4">
    <source>
        <dbReference type="RefSeq" id="XP_025416440.1"/>
    </source>
</evidence>
<accession>A0A2S2QBP0</accession>
<organism evidence="2">
    <name type="scientific">Sipha flava</name>
    <name type="common">yellow sugarcane aphid</name>
    <dbReference type="NCBI Taxonomy" id="143950"/>
    <lineage>
        <taxon>Eukaryota</taxon>
        <taxon>Metazoa</taxon>
        <taxon>Ecdysozoa</taxon>
        <taxon>Arthropoda</taxon>
        <taxon>Hexapoda</taxon>
        <taxon>Insecta</taxon>
        <taxon>Pterygota</taxon>
        <taxon>Neoptera</taxon>
        <taxon>Paraneoptera</taxon>
        <taxon>Hemiptera</taxon>
        <taxon>Sternorrhyncha</taxon>
        <taxon>Aphidomorpha</taxon>
        <taxon>Aphidoidea</taxon>
        <taxon>Aphididae</taxon>
        <taxon>Sipha</taxon>
    </lineage>
</organism>
<feature type="compositionally biased region" description="Polar residues" evidence="1">
    <location>
        <begin position="8"/>
        <end position="20"/>
    </location>
</feature>
<dbReference type="Proteomes" id="UP000694846">
    <property type="component" value="Unplaced"/>
</dbReference>
<keyword evidence="3" id="KW-1185">Reference proteome</keyword>
<evidence type="ECO:0000313" key="2">
    <source>
        <dbReference type="EMBL" id="MBY75143.1"/>
    </source>
</evidence>
<gene>
    <name evidence="4" type="primary">LOC112687748</name>
    <name evidence="2" type="ORF">g.143697</name>
</gene>
<evidence type="ECO:0000256" key="1">
    <source>
        <dbReference type="SAM" id="MobiDB-lite"/>
    </source>
</evidence>
<sequence length="109" mass="11789">MAQKNKKGQSSLLSFFSTDPPNKKKRFEDKALEGVLEHELELNVEDVSGSSSAQSTATTKHIAPIYEIQRPGCSSSSNGQLEIGLINKRDPAYGPSMAIVCFGEGSFQP</sequence>
<dbReference type="EMBL" id="GGMS01005940">
    <property type="protein sequence ID" value="MBY75143.1"/>
    <property type="molecule type" value="Transcribed_RNA"/>
</dbReference>
<reference evidence="4" key="2">
    <citation type="submission" date="2025-04" db="UniProtKB">
        <authorList>
            <consortium name="RefSeq"/>
        </authorList>
    </citation>
    <scope>IDENTIFICATION</scope>
    <source>
        <tissue evidence="4">Whole body</tissue>
    </source>
</reference>
<dbReference type="AlphaFoldDB" id="A0A2S2QBP0"/>